<dbReference type="InterPro" id="IPR032466">
    <property type="entry name" value="Metal_Hydrolase"/>
</dbReference>
<dbReference type="PANTHER" id="PTHR43135:SF3">
    <property type="entry name" value="ALPHA-D-RIBOSE 1-METHYLPHOSPHONATE 5-TRIPHOSPHATE DIPHOSPHATASE"/>
    <property type="match status" value="1"/>
</dbReference>
<dbReference type="InterPro" id="IPR051781">
    <property type="entry name" value="Metallo-dep_Hydrolase"/>
</dbReference>
<gene>
    <name evidence="2" type="ORF">SAMN02745975_01258</name>
</gene>
<dbReference type="OrthoDB" id="9797498at2"/>
<accession>A0A1M6GGG3</accession>
<evidence type="ECO:0000313" key="2">
    <source>
        <dbReference type="EMBL" id="SHJ09029.1"/>
    </source>
</evidence>
<evidence type="ECO:0000313" key="3">
    <source>
        <dbReference type="Proteomes" id="UP000184536"/>
    </source>
</evidence>
<name>A0A1M6GGG3_9FIRM</name>
<dbReference type="Pfam" id="PF01979">
    <property type="entry name" value="Amidohydro_1"/>
    <property type="match status" value="1"/>
</dbReference>
<dbReference type="Proteomes" id="UP000184536">
    <property type="component" value="Unassembled WGS sequence"/>
</dbReference>
<dbReference type="InterPro" id="IPR006680">
    <property type="entry name" value="Amidohydro-rel"/>
</dbReference>
<dbReference type="STRING" id="1121919.SAMN02745975_01258"/>
<evidence type="ECO:0000259" key="1">
    <source>
        <dbReference type="Pfam" id="PF01979"/>
    </source>
</evidence>
<reference evidence="3" key="1">
    <citation type="submission" date="2016-11" db="EMBL/GenBank/DDBJ databases">
        <authorList>
            <person name="Varghese N."/>
            <person name="Submissions S."/>
        </authorList>
    </citation>
    <scope>NUCLEOTIDE SEQUENCE [LARGE SCALE GENOMIC DNA]</scope>
    <source>
        <strain evidence="3">DSM 17957</strain>
    </source>
</reference>
<dbReference type="EMBL" id="FQZV01000014">
    <property type="protein sequence ID" value="SHJ09029.1"/>
    <property type="molecule type" value="Genomic_DNA"/>
</dbReference>
<protein>
    <submittedName>
        <fullName evidence="2">Imidazolonepropionase</fullName>
    </submittedName>
</protein>
<dbReference type="Gene3D" id="3.20.20.140">
    <property type="entry name" value="Metal-dependent hydrolases"/>
    <property type="match status" value="1"/>
</dbReference>
<dbReference type="RefSeq" id="WP_110940494.1">
    <property type="nucleotide sequence ID" value="NZ_FQZV01000014.1"/>
</dbReference>
<dbReference type="AlphaFoldDB" id="A0A1M6GGG3"/>
<sequence>MLIDSHIHIALNGIDISHTKEMDNRETKVAWIRKVLRGYKEKGIYILRDGGDAFGFSAIAREIAQEEGMIYRTPVYGLYKKGYYGTFIGKPVMGLEDFQTEFQDLMTQKPDHLKILLTGLVSFEQYGKIGATAFTKKEMSYMKAAAHAQGIPVMVHANGSEGVQRAIDAGVDTLEHGYFMTERELQGLAEKDILWIPTLAPLGNLVDKQDNRFLKELPIIEKTYLHHQNLIRRGLEIGVKIAIGSDAGAYGVPHGTGIFDEMNHMIKAGVGKEKVHEMTYTNGLKALAICPEEIGTLLSGNKNFFYDACGIFWEGK</sequence>
<organism evidence="2 3">
    <name type="scientific">Geosporobacter subterraneus DSM 17957</name>
    <dbReference type="NCBI Taxonomy" id="1121919"/>
    <lineage>
        <taxon>Bacteria</taxon>
        <taxon>Bacillati</taxon>
        <taxon>Bacillota</taxon>
        <taxon>Clostridia</taxon>
        <taxon>Peptostreptococcales</taxon>
        <taxon>Thermotaleaceae</taxon>
        <taxon>Geosporobacter</taxon>
    </lineage>
</organism>
<keyword evidence="3" id="KW-1185">Reference proteome</keyword>
<proteinExistence type="predicted"/>
<dbReference type="PANTHER" id="PTHR43135">
    <property type="entry name" value="ALPHA-D-RIBOSE 1-METHYLPHOSPHONATE 5-TRIPHOSPHATE DIPHOSPHATASE"/>
    <property type="match status" value="1"/>
</dbReference>
<dbReference type="SUPFAM" id="SSF51556">
    <property type="entry name" value="Metallo-dependent hydrolases"/>
    <property type="match status" value="1"/>
</dbReference>
<dbReference type="GO" id="GO:0016787">
    <property type="term" value="F:hydrolase activity"/>
    <property type="evidence" value="ECO:0007669"/>
    <property type="project" value="InterPro"/>
</dbReference>
<feature type="domain" description="Amidohydrolase-related" evidence="1">
    <location>
        <begin position="2"/>
        <end position="289"/>
    </location>
</feature>